<evidence type="ECO:0000256" key="1">
    <source>
        <dbReference type="ARBA" id="ARBA00001973"/>
    </source>
</evidence>
<organism evidence="13 14">
    <name type="scientific">Penicillium chermesinum</name>
    <dbReference type="NCBI Taxonomy" id="63820"/>
    <lineage>
        <taxon>Eukaryota</taxon>
        <taxon>Fungi</taxon>
        <taxon>Dikarya</taxon>
        <taxon>Ascomycota</taxon>
        <taxon>Pezizomycotina</taxon>
        <taxon>Eurotiomycetes</taxon>
        <taxon>Eurotiomycetidae</taxon>
        <taxon>Eurotiales</taxon>
        <taxon>Aspergillaceae</taxon>
        <taxon>Penicillium</taxon>
    </lineage>
</organism>
<dbReference type="GeneID" id="83205425"/>
<dbReference type="OrthoDB" id="1658288at2759"/>
<feature type="region of interest" description="Disordered" evidence="11">
    <location>
        <begin position="580"/>
        <end position="625"/>
    </location>
</feature>
<proteinExistence type="inferred from homology"/>
<dbReference type="Pfam" id="PF18132">
    <property type="entry name" value="Tyrosinase_C"/>
    <property type="match status" value="1"/>
</dbReference>
<dbReference type="PRINTS" id="PR00092">
    <property type="entry name" value="TYROSINASE"/>
</dbReference>
<evidence type="ECO:0000313" key="14">
    <source>
        <dbReference type="Proteomes" id="UP001150941"/>
    </source>
</evidence>
<evidence type="ECO:0000256" key="2">
    <source>
        <dbReference type="ARBA" id="ARBA00009928"/>
    </source>
</evidence>
<keyword evidence="14" id="KW-1185">Reference proteome</keyword>
<dbReference type="GO" id="GO:0030246">
    <property type="term" value="F:carbohydrate binding"/>
    <property type="evidence" value="ECO:0007669"/>
    <property type="project" value="InterPro"/>
</dbReference>
<dbReference type="PROSITE" id="PS00497">
    <property type="entry name" value="TYROSINASE_1"/>
    <property type="match status" value="1"/>
</dbReference>
<evidence type="ECO:0000256" key="3">
    <source>
        <dbReference type="ARBA" id="ARBA00011906"/>
    </source>
</evidence>
<dbReference type="PROSITE" id="PS00498">
    <property type="entry name" value="TYROSINASE_2"/>
    <property type="match status" value="1"/>
</dbReference>
<dbReference type="InterPro" id="IPR050316">
    <property type="entry name" value="Tyrosinase/Hemocyanin"/>
</dbReference>
<dbReference type="AlphaFoldDB" id="A0A9W9NGR8"/>
<sequence length="785" mass="88063">MSSQVKGVAKANITAQTPVPLRQNIDTWSGDPANDKEVKLFVAALDRFQKIDPSDRDSYFQIAGIHGQPNVPWDETIEEAEAKGKGYCTHNNILFPIWHRAYLALYEQRISELAKEIVSGFDEEVRPEWEEAAENWRLPFWDWGTQATVPNLSKSPIAIVPTADGKGEQPIPNPLYQFRNPQGQPWGALKVENFKDPWVPEGGKLLFFSECVATSRWPDEPDVQSGSEGWKHGTVNNLKVKESLERSEWMTEAPAGAKPAELVYRLLTVPMEYSTFATTAQASPDQKVENDINLEYIHNNIHGWVGGDFNGHMSQIPVATFDPLFWLHHCNIDRIWALWQTLNPDKWFTEGTVNEFFQKTIGLEQGAKFGPDVGLRPFHVDTKGTLIKPTDGGAFDSASYVADVRERINNLYGVSRQALQKATNLKGVEYGPDALKALEYSFSIRFAKYAFGGEPFWIRVYIAREGSKQNATTDLIAEVYNFSQTPDDAAGRAACRNCKNNQKQNLKVTANLSITPVLINIIKSGAKDLPSLSRNDVLKYLQKKVYWRVFQFGQEVPRHKLDPLELEVIGASNDCTHFNDPKKPPLVENFKKEPTLTGGSDGALDPALKQPAIPPPPPPKTESHKANLNVGKVLQFKKPLTPDSVVIIDSTSLNLTPFKGNGIDNSQFYFTSGADGKGDIVFLLSVRRAENAIVFNTLIGNSWGKEERVTLDKRFRTDKPSILVHDQGDGYEIFIDYRHVYWFEKRSKDAPAKAIAYTVNKGQSPVWSTGLTVKVFGSMREVFHH</sequence>
<reference evidence="13" key="2">
    <citation type="journal article" date="2023" name="IMA Fungus">
        <title>Comparative genomic study of the Penicillium genus elucidates a diverse pangenome and 15 lateral gene transfer events.</title>
        <authorList>
            <person name="Petersen C."/>
            <person name="Sorensen T."/>
            <person name="Nielsen M.R."/>
            <person name="Sondergaard T.E."/>
            <person name="Sorensen J.L."/>
            <person name="Fitzpatrick D.A."/>
            <person name="Frisvad J.C."/>
            <person name="Nielsen K.L."/>
        </authorList>
    </citation>
    <scope>NUCLEOTIDE SEQUENCE</scope>
    <source>
        <strain evidence="13">IBT 19713</strain>
    </source>
</reference>
<evidence type="ECO:0000256" key="7">
    <source>
        <dbReference type="ARBA" id="ARBA00023033"/>
    </source>
</evidence>
<dbReference type="InterPro" id="IPR041640">
    <property type="entry name" value="Tyrosinase_C"/>
</dbReference>
<dbReference type="Gene3D" id="1.10.1280.10">
    <property type="entry name" value="Di-copper center containing domain from catechol oxidase"/>
    <property type="match status" value="1"/>
</dbReference>
<comment type="similarity">
    <text evidence="2">Belongs to the tyrosinase family.</text>
</comment>
<dbReference type="Proteomes" id="UP001150941">
    <property type="component" value="Unassembled WGS sequence"/>
</dbReference>
<dbReference type="PANTHER" id="PTHR11474">
    <property type="entry name" value="TYROSINASE FAMILY MEMBER"/>
    <property type="match status" value="1"/>
</dbReference>
<dbReference type="PROSITE" id="PS51304">
    <property type="entry name" value="GALECTIN"/>
    <property type="match status" value="1"/>
</dbReference>
<dbReference type="PANTHER" id="PTHR11474:SF76">
    <property type="entry name" value="SHKT DOMAIN-CONTAINING PROTEIN"/>
    <property type="match status" value="1"/>
</dbReference>
<name>A0A9W9NGR8_9EURO</name>
<gene>
    <name evidence="13" type="ORF">N7468_008826</name>
</gene>
<evidence type="ECO:0000256" key="4">
    <source>
        <dbReference type="ARBA" id="ARBA00022723"/>
    </source>
</evidence>
<evidence type="ECO:0000259" key="12">
    <source>
        <dbReference type="PROSITE" id="PS51304"/>
    </source>
</evidence>
<dbReference type="RefSeq" id="XP_058326452.1">
    <property type="nucleotide sequence ID" value="XM_058478122.1"/>
</dbReference>
<evidence type="ECO:0000256" key="11">
    <source>
        <dbReference type="SAM" id="MobiDB-lite"/>
    </source>
</evidence>
<evidence type="ECO:0000256" key="9">
    <source>
        <dbReference type="ARBA" id="ARBA00048233"/>
    </source>
</evidence>
<dbReference type="Pfam" id="PF00264">
    <property type="entry name" value="Tyrosinase"/>
    <property type="match status" value="1"/>
</dbReference>
<dbReference type="EMBL" id="JAPQKS010000007">
    <property type="protein sequence ID" value="KAJ5219622.1"/>
    <property type="molecule type" value="Genomic_DNA"/>
</dbReference>
<reference evidence="13" key="1">
    <citation type="submission" date="2022-11" db="EMBL/GenBank/DDBJ databases">
        <authorList>
            <person name="Petersen C."/>
        </authorList>
    </citation>
    <scope>NUCLEOTIDE SEQUENCE</scope>
    <source>
        <strain evidence="13">IBT 19713</strain>
    </source>
</reference>
<evidence type="ECO:0000256" key="5">
    <source>
        <dbReference type="ARBA" id="ARBA00023002"/>
    </source>
</evidence>
<comment type="caution">
    <text evidence="13">The sequence shown here is derived from an EMBL/GenBank/DDBJ whole genome shotgun (WGS) entry which is preliminary data.</text>
</comment>
<dbReference type="GO" id="GO:0042438">
    <property type="term" value="P:melanin biosynthetic process"/>
    <property type="evidence" value="ECO:0007669"/>
    <property type="project" value="UniProtKB-KW"/>
</dbReference>
<keyword evidence="6" id="KW-0186">Copper</keyword>
<dbReference type="SUPFAM" id="SSF48056">
    <property type="entry name" value="Di-copper centre-containing domain"/>
    <property type="match status" value="1"/>
</dbReference>
<dbReference type="Gene3D" id="2.60.120.200">
    <property type="match status" value="1"/>
</dbReference>
<keyword evidence="8" id="KW-0470">Melanin biosynthesis</keyword>
<dbReference type="SUPFAM" id="SSF49899">
    <property type="entry name" value="Concanavalin A-like lectins/glucanases"/>
    <property type="match status" value="1"/>
</dbReference>
<dbReference type="GO" id="GO:0004503">
    <property type="term" value="F:tyrosinase activity"/>
    <property type="evidence" value="ECO:0007669"/>
    <property type="project" value="UniProtKB-EC"/>
</dbReference>
<feature type="compositionally biased region" description="Basic and acidic residues" evidence="11">
    <location>
        <begin position="580"/>
        <end position="594"/>
    </location>
</feature>
<keyword evidence="4" id="KW-0479">Metal-binding</keyword>
<evidence type="ECO:0000256" key="6">
    <source>
        <dbReference type="ARBA" id="ARBA00023008"/>
    </source>
</evidence>
<dbReference type="Gene3D" id="2.60.310.20">
    <property type="match status" value="1"/>
</dbReference>
<comment type="catalytic activity">
    <reaction evidence="10">
        <text>L-tyrosine + O2 = L-dopaquinone + H2O</text>
        <dbReference type="Rhea" id="RHEA:18117"/>
        <dbReference type="ChEBI" id="CHEBI:15377"/>
        <dbReference type="ChEBI" id="CHEBI:15379"/>
        <dbReference type="ChEBI" id="CHEBI:57924"/>
        <dbReference type="ChEBI" id="CHEBI:58315"/>
        <dbReference type="EC" id="1.14.18.1"/>
    </reaction>
</comment>
<dbReference type="InterPro" id="IPR013320">
    <property type="entry name" value="ConA-like_dom_sf"/>
</dbReference>
<dbReference type="GO" id="GO:0046872">
    <property type="term" value="F:metal ion binding"/>
    <property type="evidence" value="ECO:0007669"/>
    <property type="project" value="UniProtKB-KW"/>
</dbReference>
<dbReference type="InterPro" id="IPR008922">
    <property type="entry name" value="Di-copper_centre_dom_sf"/>
</dbReference>
<comment type="cofactor">
    <cofactor evidence="1">
        <name>Cu(2+)</name>
        <dbReference type="ChEBI" id="CHEBI:29036"/>
    </cofactor>
</comment>
<evidence type="ECO:0000256" key="10">
    <source>
        <dbReference type="ARBA" id="ARBA00048881"/>
    </source>
</evidence>
<accession>A0A9W9NGR8</accession>
<keyword evidence="7" id="KW-0503">Monooxygenase</keyword>
<dbReference type="InterPro" id="IPR001079">
    <property type="entry name" value="Galectin_CRD"/>
</dbReference>
<comment type="catalytic activity">
    <reaction evidence="9">
        <text>2 L-dopa + O2 = 2 L-dopaquinone + 2 H2O</text>
        <dbReference type="Rhea" id="RHEA:34287"/>
        <dbReference type="ChEBI" id="CHEBI:15377"/>
        <dbReference type="ChEBI" id="CHEBI:15379"/>
        <dbReference type="ChEBI" id="CHEBI:57504"/>
        <dbReference type="ChEBI" id="CHEBI:57924"/>
        <dbReference type="EC" id="1.14.18.1"/>
    </reaction>
</comment>
<protein>
    <recommendedName>
        <fullName evidence="3">tyrosinase</fullName>
        <ecNumber evidence="3">1.14.18.1</ecNumber>
    </recommendedName>
</protein>
<feature type="domain" description="Galectin" evidence="12">
    <location>
        <begin position="632"/>
        <end position="772"/>
    </location>
</feature>
<keyword evidence="5" id="KW-0560">Oxidoreductase</keyword>
<dbReference type="Pfam" id="PF00337">
    <property type="entry name" value="Gal-bind_lectin"/>
    <property type="match status" value="1"/>
</dbReference>
<dbReference type="EC" id="1.14.18.1" evidence="3"/>
<dbReference type="InterPro" id="IPR002227">
    <property type="entry name" value="Tyrosinase_Cu-bd"/>
</dbReference>
<evidence type="ECO:0000256" key="8">
    <source>
        <dbReference type="ARBA" id="ARBA00023101"/>
    </source>
</evidence>
<evidence type="ECO:0000313" key="13">
    <source>
        <dbReference type="EMBL" id="KAJ5219622.1"/>
    </source>
</evidence>